<dbReference type="NCBIfam" id="TIGR02893">
    <property type="entry name" value="spore_yabQ"/>
    <property type="match status" value="1"/>
</dbReference>
<sequence length="173" mass="20195">MIKLTIYSILQESYILLATIYGGILIGFMYDIYRIFRGLFRPKKMATMIQDLIFWCIISIVAFYVLIFSNQGAIRFYNFLGFILGSIFYQGLLSKLIIKSLVFLLKTIKNFIYDLYQVLKYPFDVVLCLITGPCSYCKTKAKPVYYKARRVGRLPANIIKDTKKTLATYFKKK</sequence>
<proteinExistence type="predicted"/>
<name>A0ABS6G2C0_9FIRM</name>
<evidence type="ECO:0000313" key="2">
    <source>
        <dbReference type="EMBL" id="MBU5676503.1"/>
    </source>
</evidence>
<protein>
    <submittedName>
        <fullName evidence="2">Spore cortex biosynthesis protein YabQ</fullName>
    </submittedName>
</protein>
<dbReference type="RefSeq" id="WP_216416310.1">
    <property type="nucleotide sequence ID" value="NZ_JAHLQK010000003.1"/>
</dbReference>
<evidence type="ECO:0000256" key="1">
    <source>
        <dbReference type="SAM" id="Phobius"/>
    </source>
</evidence>
<dbReference type="EMBL" id="JAHLQK010000003">
    <property type="protein sequence ID" value="MBU5676503.1"/>
    <property type="molecule type" value="Genomic_DNA"/>
</dbReference>
<reference evidence="2 3" key="1">
    <citation type="submission" date="2021-06" db="EMBL/GenBank/DDBJ databases">
        <authorList>
            <person name="Sun Q."/>
            <person name="Li D."/>
        </authorList>
    </citation>
    <scope>NUCLEOTIDE SEQUENCE [LARGE SCALE GENOMIC DNA]</scope>
    <source>
        <strain evidence="2 3">MSJ-5</strain>
    </source>
</reference>
<feature type="transmembrane region" description="Helical" evidence="1">
    <location>
        <begin position="52"/>
        <end position="70"/>
    </location>
</feature>
<keyword evidence="1" id="KW-0812">Transmembrane</keyword>
<accession>A0ABS6G2C0</accession>
<keyword evidence="1" id="KW-0472">Membrane</keyword>
<organism evidence="2 3">
    <name type="scientific">Alkaliphilus flagellatus</name>
    <dbReference type="NCBI Taxonomy" id="2841507"/>
    <lineage>
        <taxon>Bacteria</taxon>
        <taxon>Bacillati</taxon>
        <taxon>Bacillota</taxon>
        <taxon>Clostridia</taxon>
        <taxon>Peptostreptococcales</taxon>
        <taxon>Natronincolaceae</taxon>
        <taxon>Alkaliphilus</taxon>
    </lineage>
</organism>
<dbReference type="Proteomes" id="UP000779508">
    <property type="component" value="Unassembled WGS sequence"/>
</dbReference>
<feature type="transmembrane region" description="Helical" evidence="1">
    <location>
        <begin position="14"/>
        <end position="32"/>
    </location>
</feature>
<dbReference type="InterPro" id="IPR019074">
    <property type="entry name" value="YabQ"/>
</dbReference>
<comment type="caution">
    <text evidence="2">The sequence shown here is derived from an EMBL/GenBank/DDBJ whole genome shotgun (WGS) entry which is preliminary data.</text>
</comment>
<evidence type="ECO:0000313" key="3">
    <source>
        <dbReference type="Proteomes" id="UP000779508"/>
    </source>
</evidence>
<dbReference type="Pfam" id="PF09578">
    <property type="entry name" value="Spore_YabQ"/>
    <property type="match status" value="1"/>
</dbReference>
<keyword evidence="3" id="KW-1185">Reference proteome</keyword>
<feature type="transmembrane region" description="Helical" evidence="1">
    <location>
        <begin position="76"/>
        <end position="98"/>
    </location>
</feature>
<gene>
    <name evidence="2" type="primary">yabQ</name>
    <name evidence="2" type="ORF">KQI88_08745</name>
</gene>
<keyword evidence="1" id="KW-1133">Transmembrane helix</keyword>